<evidence type="ECO:0000313" key="3">
    <source>
        <dbReference type="EMBL" id="RMC09808.1"/>
    </source>
</evidence>
<reference evidence="3 4" key="1">
    <citation type="submission" date="2018-07" db="EMBL/GenBank/DDBJ databases">
        <title>A high quality draft genome assembly of the barn swallow (H. rustica rustica).</title>
        <authorList>
            <person name="Formenti G."/>
            <person name="Chiara M."/>
            <person name="Poveda L."/>
            <person name="Francoijs K.-J."/>
            <person name="Bonisoli-Alquati A."/>
            <person name="Canova L."/>
            <person name="Gianfranceschi L."/>
            <person name="Horner D.S."/>
            <person name="Saino N."/>
        </authorList>
    </citation>
    <scope>NUCLEOTIDE SEQUENCE [LARGE SCALE GENOMIC DNA]</scope>
    <source>
        <strain evidence="3">Chelidonia</strain>
        <tissue evidence="3">Blood</tissue>
    </source>
</reference>
<evidence type="ECO:0000259" key="2">
    <source>
        <dbReference type="Pfam" id="PF00078"/>
    </source>
</evidence>
<evidence type="ECO:0000256" key="1">
    <source>
        <dbReference type="SAM" id="MobiDB-lite"/>
    </source>
</evidence>
<dbReference type="PANTHER" id="PTHR33332">
    <property type="entry name" value="REVERSE TRANSCRIPTASE DOMAIN-CONTAINING PROTEIN"/>
    <property type="match status" value="1"/>
</dbReference>
<dbReference type="OrthoDB" id="416454at2759"/>
<dbReference type="InterPro" id="IPR000477">
    <property type="entry name" value="RT_dom"/>
</dbReference>
<proteinExistence type="predicted"/>
<evidence type="ECO:0000313" key="4">
    <source>
        <dbReference type="Proteomes" id="UP000269221"/>
    </source>
</evidence>
<dbReference type="AlphaFoldDB" id="A0A3M0K9F2"/>
<accession>A0A3M0K9F2</accession>
<feature type="region of interest" description="Disordered" evidence="1">
    <location>
        <begin position="1"/>
        <end position="30"/>
    </location>
</feature>
<dbReference type="Pfam" id="PF00078">
    <property type="entry name" value="RVT_1"/>
    <property type="match status" value="1"/>
</dbReference>
<feature type="compositionally biased region" description="Polar residues" evidence="1">
    <location>
        <begin position="1"/>
        <end position="17"/>
    </location>
</feature>
<sequence>MYQKLRSCSWNHGTSRNKMGENSLRERKQKGKILTSKRDHVKSFPKVQIAKTPLLDRCIDPKKDSKTQRQSGIMENSTEQLQKNVFGKRKNLEVTLFERVIGDRVHLCFHSLVKQVSIILEFSVIEWRLANVMSIYKNGQKEDLENYSPASLTLVPGKIMEQIILSAITRHMQKKTGVTYLVDVGKAVHVVYLDFKSSKAFGRVFHSILLEKLAAHGLDRCTVCWVKNWLDGWEQREVVNGVKSNWWPFISGVPQGSVLEQVLFNIFIDDLEEQIECTISKFT</sequence>
<dbReference type="Proteomes" id="UP000269221">
    <property type="component" value="Unassembled WGS sequence"/>
</dbReference>
<dbReference type="EMBL" id="QRBI01000113">
    <property type="protein sequence ID" value="RMC09808.1"/>
    <property type="molecule type" value="Genomic_DNA"/>
</dbReference>
<gene>
    <name evidence="3" type="ORF">DUI87_13595</name>
</gene>
<organism evidence="3 4">
    <name type="scientific">Hirundo rustica rustica</name>
    <dbReference type="NCBI Taxonomy" id="333673"/>
    <lineage>
        <taxon>Eukaryota</taxon>
        <taxon>Metazoa</taxon>
        <taxon>Chordata</taxon>
        <taxon>Craniata</taxon>
        <taxon>Vertebrata</taxon>
        <taxon>Euteleostomi</taxon>
        <taxon>Archelosauria</taxon>
        <taxon>Archosauria</taxon>
        <taxon>Dinosauria</taxon>
        <taxon>Saurischia</taxon>
        <taxon>Theropoda</taxon>
        <taxon>Coelurosauria</taxon>
        <taxon>Aves</taxon>
        <taxon>Neognathae</taxon>
        <taxon>Neoaves</taxon>
        <taxon>Telluraves</taxon>
        <taxon>Australaves</taxon>
        <taxon>Passeriformes</taxon>
        <taxon>Sylvioidea</taxon>
        <taxon>Hirundinidae</taxon>
        <taxon>Hirundo</taxon>
    </lineage>
</organism>
<name>A0A3M0K9F2_HIRRU</name>
<keyword evidence="4" id="KW-1185">Reference proteome</keyword>
<feature type="domain" description="Reverse transcriptase" evidence="2">
    <location>
        <begin position="141"/>
        <end position="276"/>
    </location>
</feature>
<protein>
    <recommendedName>
        <fullName evidence="2">Reverse transcriptase domain-containing protein</fullName>
    </recommendedName>
</protein>
<dbReference type="STRING" id="333673.A0A3M0K9F2"/>
<comment type="caution">
    <text evidence="3">The sequence shown here is derived from an EMBL/GenBank/DDBJ whole genome shotgun (WGS) entry which is preliminary data.</text>
</comment>